<dbReference type="SMART" id="SM00184">
    <property type="entry name" value="RING"/>
    <property type="match status" value="1"/>
</dbReference>
<protein>
    <recommendedName>
        <fullName evidence="9">Tripartite motif containing 60</fullName>
    </recommendedName>
</protein>
<name>A0A7J7XLC5_MYOMY</name>
<dbReference type="OrthoDB" id="654191at2759"/>
<evidence type="ECO:0000259" key="5">
    <source>
        <dbReference type="PROSITE" id="PS50089"/>
    </source>
</evidence>
<keyword evidence="3" id="KW-0862">Zinc</keyword>
<dbReference type="InterPro" id="IPR043136">
    <property type="entry name" value="B30.2/SPRY_sf"/>
</dbReference>
<keyword evidence="2 4" id="KW-0863">Zinc-finger</keyword>
<dbReference type="PRINTS" id="PR01407">
    <property type="entry name" value="BUTYPHLNCDUF"/>
</dbReference>
<accession>A0A7J7XLC5</accession>
<dbReference type="Gene3D" id="3.30.40.10">
    <property type="entry name" value="Zinc/RING finger domain, C3HC4 (zinc finger)"/>
    <property type="match status" value="1"/>
</dbReference>
<gene>
    <name evidence="7" type="ORF">mMyoMyo1_019764</name>
</gene>
<dbReference type="EMBL" id="JABWUV010000006">
    <property type="protein sequence ID" value="KAF6350459.1"/>
    <property type="molecule type" value="Genomic_DNA"/>
</dbReference>
<keyword evidence="8" id="KW-1185">Reference proteome</keyword>
<dbReference type="SMART" id="SM00449">
    <property type="entry name" value="SPRY"/>
    <property type="match status" value="1"/>
</dbReference>
<dbReference type="PROSITE" id="PS50089">
    <property type="entry name" value="ZF_RING_2"/>
    <property type="match status" value="1"/>
</dbReference>
<dbReference type="Pfam" id="PF00622">
    <property type="entry name" value="SPRY"/>
    <property type="match status" value="1"/>
</dbReference>
<dbReference type="Pfam" id="PF13765">
    <property type="entry name" value="PRY"/>
    <property type="match status" value="1"/>
</dbReference>
<evidence type="ECO:0000256" key="2">
    <source>
        <dbReference type="ARBA" id="ARBA00022771"/>
    </source>
</evidence>
<dbReference type="PANTHER" id="PTHR24103">
    <property type="entry name" value="E3 UBIQUITIN-PROTEIN LIGASE TRIM"/>
    <property type="match status" value="1"/>
</dbReference>
<dbReference type="Pfam" id="PF15227">
    <property type="entry name" value="zf-C3HC4_4"/>
    <property type="match status" value="1"/>
</dbReference>
<evidence type="ECO:0000256" key="4">
    <source>
        <dbReference type="PROSITE-ProRule" id="PRU00175"/>
    </source>
</evidence>
<feature type="domain" description="RING-type" evidence="5">
    <location>
        <begin position="16"/>
        <end position="56"/>
    </location>
</feature>
<evidence type="ECO:0000259" key="6">
    <source>
        <dbReference type="PROSITE" id="PS50188"/>
    </source>
</evidence>
<dbReference type="InterPro" id="IPR003877">
    <property type="entry name" value="SPRY_dom"/>
</dbReference>
<dbReference type="Gene3D" id="3.30.160.60">
    <property type="entry name" value="Classic Zinc Finger"/>
    <property type="match status" value="1"/>
</dbReference>
<dbReference type="InterPro" id="IPR001841">
    <property type="entry name" value="Znf_RING"/>
</dbReference>
<evidence type="ECO:0000256" key="3">
    <source>
        <dbReference type="ARBA" id="ARBA00022833"/>
    </source>
</evidence>
<evidence type="ECO:0000256" key="1">
    <source>
        <dbReference type="ARBA" id="ARBA00022723"/>
    </source>
</evidence>
<dbReference type="CDD" id="cd16607">
    <property type="entry name" value="RING-HC_TRIM60-like_C-IV"/>
    <property type="match status" value="1"/>
</dbReference>
<organism evidence="7 8">
    <name type="scientific">Myotis myotis</name>
    <name type="common">Greater mouse-eared bat</name>
    <name type="synonym">Vespertilio myotis</name>
    <dbReference type="NCBI Taxonomy" id="51298"/>
    <lineage>
        <taxon>Eukaryota</taxon>
        <taxon>Metazoa</taxon>
        <taxon>Chordata</taxon>
        <taxon>Craniata</taxon>
        <taxon>Vertebrata</taxon>
        <taxon>Euteleostomi</taxon>
        <taxon>Mammalia</taxon>
        <taxon>Eutheria</taxon>
        <taxon>Laurasiatheria</taxon>
        <taxon>Chiroptera</taxon>
        <taxon>Yangochiroptera</taxon>
        <taxon>Vespertilionidae</taxon>
        <taxon>Myotis</taxon>
    </lineage>
</organism>
<feature type="domain" description="B30.2/SPRY" evidence="6">
    <location>
        <begin position="276"/>
        <end position="449"/>
    </location>
</feature>
<dbReference type="PROSITE" id="PS50188">
    <property type="entry name" value="B302_SPRY"/>
    <property type="match status" value="1"/>
</dbReference>
<comment type="caution">
    <text evidence="7">The sequence shown here is derived from an EMBL/GenBank/DDBJ whole genome shotgun (WGS) entry which is preliminary data.</text>
</comment>
<evidence type="ECO:0008006" key="9">
    <source>
        <dbReference type="Google" id="ProtNLM"/>
    </source>
</evidence>
<keyword evidence="1" id="KW-0479">Metal-binding</keyword>
<reference evidence="7 8" key="1">
    <citation type="journal article" date="2020" name="Nature">
        <title>Six reference-quality genomes reveal evolution of bat adaptations.</title>
        <authorList>
            <person name="Jebb D."/>
            <person name="Huang Z."/>
            <person name="Pippel M."/>
            <person name="Hughes G.M."/>
            <person name="Lavrichenko K."/>
            <person name="Devanna P."/>
            <person name="Winkler S."/>
            <person name="Jermiin L.S."/>
            <person name="Skirmuntt E.C."/>
            <person name="Katzourakis A."/>
            <person name="Burkitt-Gray L."/>
            <person name="Ray D.A."/>
            <person name="Sullivan K.A.M."/>
            <person name="Roscito J.G."/>
            <person name="Kirilenko B.M."/>
            <person name="Davalos L.M."/>
            <person name="Corthals A.P."/>
            <person name="Power M.L."/>
            <person name="Jones G."/>
            <person name="Ransome R.D."/>
            <person name="Dechmann D.K.N."/>
            <person name="Locatelli A.G."/>
            <person name="Puechmaille S.J."/>
            <person name="Fedrigo O."/>
            <person name="Jarvis E.D."/>
            <person name="Hiller M."/>
            <person name="Vernes S.C."/>
            <person name="Myers E.W."/>
            <person name="Teeling E.C."/>
        </authorList>
    </citation>
    <scope>NUCLEOTIDE SEQUENCE [LARGE SCALE GENOMIC DNA]</scope>
    <source>
        <strain evidence="7">MMyoMyo1</strain>
        <tissue evidence="7">Flight muscle</tissue>
    </source>
</reference>
<dbReference type="InterPro" id="IPR003879">
    <property type="entry name" value="Butyrophylin_SPRY"/>
</dbReference>
<evidence type="ECO:0000313" key="8">
    <source>
        <dbReference type="Proteomes" id="UP000527355"/>
    </source>
</evidence>
<dbReference type="InterPro" id="IPR013083">
    <property type="entry name" value="Znf_RING/FYVE/PHD"/>
</dbReference>
<evidence type="ECO:0000313" key="7">
    <source>
        <dbReference type="EMBL" id="KAF6350459.1"/>
    </source>
</evidence>
<dbReference type="VEuPathDB" id="HostDB:LOC118658016"/>
<dbReference type="InterPro" id="IPR006574">
    <property type="entry name" value="PRY"/>
</dbReference>
<dbReference type="Proteomes" id="UP000527355">
    <property type="component" value="Unassembled WGS sequence"/>
</dbReference>
<dbReference type="InterPro" id="IPR017907">
    <property type="entry name" value="Znf_RING_CS"/>
</dbReference>
<dbReference type="InterPro" id="IPR001870">
    <property type="entry name" value="B30.2/SPRY"/>
</dbReference>
<dbReference type="SUPFAM" id="SSF57850">
    <property type="entry name" value="RING/U-box"/>
    <property type="match status" value="1"/>
</dbReference>
<proteinExistence type="predicted"/>
<dbReference type="GO" id="GO:0008270">
    <property type="term" value="F:zinc ion binding"/>
    <property type="evidence" value="ECO:0007669"/>
    <property type="project" value="UniProtKB-KW"/>
</dbReference>
<dbReference type="SUPFAM" id="SSF57845">
    <property type="entry name" value="B-box zinc-binding domain"/>
    <property type="match status" value="1"/>
</dbReference>
<dbReference type="Gene3D" id="2.60.120.920">
    <property type="match status" value="1"/>
</dbReference>
<sequence>MAFAASLAELQAEASCPICLDYLRDPVTIACGHNFCSSCIHQRWKDLQGTFPCPVCLYHCPDRSLERNTQLCYMTEIFQQIPTSGSQRKMQEEIPLCGKHHEVLTLFCETSLELLCPQCKGSLDPPDQPLIPIEEAAASQRGMLKRHIGTLTNSLESDETVYKKQVANTWEVKRKMEKWREELDYECNELKFLLERERDEIDNDLPIEENDVEEKLIENGKQISYHMFRLNILLSEIEEKCLQTGLGLLTGIESIHNSYGNIETPAVFSYELKRSCCLPPHYLGLHKMIRTFQVDLTLDPETAHPSLIILRDRKSVIYRTSFGFHNPQALTSYPAVLSSEGFDAGRHFWVVNIGGTGKWSLGVCKDSFPRNTLSPSSPSNGCWTHTFGPSSIGQGKIGVFLDYELGEVSFYNLKTCSLLYGVTATFTGKLMPYFSIASSEPLTTSIIRV</sequence>
<dbReference type="PROSITE" id="PS00518">
    <property type="entry name" value="ZF_RING_1"/>
    <property type="match status" value="1"/>
</dbReference>
<dbReference type="SUPFAM" id="SSF49899">
    <property type="entry name" value="Concanavalin A-like lectins/glucanases"/>
    <property type="match status" value="1"/>
</dbReference>
<dbReference type="SMART" id="SM00589">
    <property type="entry name" value="PRY"/>
    <property type="match status" value="1"/>
</dbReference>
<dbReference type="InterPro" id="IPR050143">
    <property type="entry name" value="TRIM/RBCC"/>
</dbReference>
<dbReference type="InterPro" id="IPR013320">
    <property type="entry name" value="ConA-like_dom_sf"/>
</dbReference>
<dbReference type="AlphaFoldDB" id="A0A7J7XLC5"/>